<evidence type="ECO:0000313" key="1">
    <source>
        <dbReference type="EMBL" id="OPA99815.1"/>
    </source>
</evidence>
<dbReference type="EMBL" id="MSDF01000007">
    <property type="protein sequence ID" value="OPA99815.1"/>
    <property type="molecule type" value="Genomic_DNA"/>
</dbReference>
<name>A0A1T2Z5Y0_PSEFL</name>
<evidence type="ECO:0008006" key="3">
    <source>
        <dbReference type="Google" id="ProtNLM"/>
    </source>
</evidence>
<proteinExistence type="predicted"/>
<protein>
    <recommendedName>
        <fullName evidence="3">DUF4145 domain-containing protein</fullName>
    </recommendedName>
</protein>
<dbReference type="RefSeq" id="WP_078738607.1">
    <property type="nucleotide sequence ID" value="NZ_MSDF01000007.1"/>
</dbReference>
<reference evidence="1 2" key="1">
    <citation type="submission" date="2016-12" db="EMBL/GenBank/DDBJ databases">
        <title>Draft genome sequences of seven strains of Pseudomonas fluorescens that produce 4-formylaminooxyvinylglycine.</title>
        <authorList>
            <person name="Okrent R.A."/>
            <person name="Manning V.A."/>
            <person name="Trippe K.M."/>
        </authorList>
    </citation>
    <scope>NUCLEOTIDE SEQUENCE [LARGE SCALE GENOMIC DNA]</scope>
    <source>
        <strain evidence="1 2">P5A</strain>
    </source>
</reference>
<dbReference type="AlphaFoldDB" id="A0A1T2Z5Y0"/>
<evidence type="ECO:0000313" key="2">
    <source>
        <dbReference type="Proteomes" id="UP000190965"/>
    </source>
</evidence>
<dbReference type="Proteomes" id="UP000190965">
    <property type="component" value="Unassembled WGS sequence"/>
</dbReference>
<organism evidence="1 2">
    <name type="scientific">Pseudomonas fluorescens</name>
    <dbReference type="NCBI Taxonomy" id="294"/>
    <lineage>
        <taxon>Bacteria</taxon>
        <taxon>Pseudomonadati</taxon>
        <taxon>Pseudomonadota</taxon>
        <taxon>Gammaproteobacteria</taxon>
        <taxon>Pseudomonadales</taxon>
        <taxon>Pseudomonadaceae</taxon>
        <taxon>Pseudomonas</taxon>
    </lineage>
</organism>
<sequence>MTVSNLEKYREDLKALLQEGRVVLQALVYESEGPEKWRDRKAGIGWTAEKIEIYEDKLKPFRICYHHWYSEALVVVKQLLPDRYADFVKFYERPKTRKSFDVETYRIEDACQSLSSTRYDGNVIVDMSSAVSLLQQQIAILESVEKRFESSLFDIKQLVQADLFDSELEVATELLKNKFSRAAGAVAGVVLEGHMKQVCDNHNLPKKSGTIAVLNDALKAAGVIEMPQFRQIQYLGDIRNKCGHKNSTDPTVEEVSELITGVDKVIKTIF</sequence>
<comment type="caution">
    <text evidence="1">The sequence shown here is derived from an EMBL/GenBank/DDBJ whole genome shotgun (WGS) entry which is preliminary data.</text>
</comment>
<dbReference type="OrthoDB" id="1435962at2"/>
<gene>
    <name evidence="1" type="ORF">BFW87_03615</name>
</gene>
<accession>A0A1T2Z5Y0</accession>